<dbReference type="InParanoid" id="Q23KB7"/>
<accession>Q23KB7</accession>
<dbReference type="InterPro" id="IPR000595">
    <property type="entry name" value="cNMP-bd_dom"/>
</dbReference>
<dbReference type="InterPro" id="IPR013099">
    <property type="entry name" value="K_chnl_dom"/>
</dbReference>
<feature type="region of interest" description="Disordered" evidence="1">
    <location>
        <begin position="458"/>
        <end position="485"/>
    </location>
</feature>
<dbReference type="AlphaFoldDB" id="Q23KB7"/>
<dbReference type="PANTHER" id="PTHR45689:SF5">
    <property type="entry name" value="I[[H]] CHANNEL, ISOFORM E"/>
    <property type="match status" value="1"/>
</dbReference>
<dbReference type="Gene3D" id="1.10.287.630">
    <property type="entry name" value="Helix hairpin bin"/>
    <property type="match status" value="1"/>
</dbReference>
<dbReference type="GO" id="GO:0098855">
    <property type="term" value="C:HCN channel complex"/>
    <property type="evidence" value="ECO:0007669"/>
    <property type="project" value="TreeGrafter"/>
</dbReference>
<organism evidence="4 5">
    <name type="scientific">Tetrahymena thermophila (strain SB210)</name>
    <dbReference type="NCBI Taxonomy" id="312017"/>
    <lineage>
        <taxon>Eukaryota</taxon>
        <taxon>Sar</taxon>
        <taxon>Alveolata</taxon>
        <taxon>Ciliophora</taxon>
        <taxon>Intramacronucleata</taxon>
        <taxon>Oligohymenophorea</taxon>
        <taxon>Hymenostomatida</taxon>
        <taxon>Tetrahymenina</taxon>
        <taxon>Tetrahymenidae</taxon>
        <taxon>Tetrahymena</taxon>
    </lineage>
</organism>
<feature type="compositionally biased region" description="Polar residues" evidence="1">
    <location>
        <begin position="458"/>
        <end position="476"/>
    </location>
</feature>
<proteinExistence type="predicted"/>
<dbReference type="RefSeq" id="XP_001017171.2">
    <property type="nucleotide sequence ID" value="XM_001017171.2"/>
</dbReference>
<gene>
    <name evidence="4" type="ORF">TTHERM_00194180</name>
</gene>
<dbReference type="GO" id="GO:0003254">
    <property type="term" value="P:regulation of membrane depolarization"/>
    <property type="evidence" value="ECO:0007669"/>
    <property type="project" value="TreeGrafter"/>
</dbReference>
<dbReference type="Pfam" id="PF00027">
    <property type="entry name" value="cNMP_binding"/>
    <property type="match status" value="1"/>
</dbReference>
<dbReference type="Proteomes" id="UP000009168">
    <property type="component" value="Unassembled WGS sequence"/>
</dbReference>
<evidence type="ECO:0000259" key="3">
    <source>
        <dbReference type="PROSITE" id="PS50042"/>
    </source>
</evidence>
<keyword evidence="5" id="KW-1185">Reference proteome</keyword>
<dbReference type="HOGENOM" id="CLU_243938_0_0_1"/>
<keyword evidence="2" id="KW-0812">Transmembrane</keyword>
<dbReference type="EMBL" id="GG662673">
    <property type="protein sequence ID" value="EAR96926.2"/>
    <property type="molecule type" value="Genomic_DNA"/>
</dbReference>
<dbReference type="Gene3D" id="1.10.287.70">
    <property type="match status" value="1"/>
</dbReference>
<keyword evidence="2" id="KW-1133">Transmembrane helix</keyword>
<dbReference type="OrthoDB" id="415460at2759"/>
<protein>
    <submittedName>
        <fullName evidence="4">Cyclic nucleotide-binding domain protein</fullName>
    </submittedName>
</protein>
<dbReference type="PANTHER" id="PTHR45689">
    <property type="entry name" value="I[[H]] CHANNEL, ISOFORM E"/>
    <property type="match status" value="1"/>
</dbReference>
<dbReference type="eggNOG" id="KOG0500">
    <property type="taxonomic scope" value="Eukaryota"/>
</dbReference>
<sequence>MTTLGYGDITPKTEIEQVFATSVGLLSTVIFAFSVSLIGEILKDISKRSSEFRSQMGKIETYLNKRKLNQKLKVKVRKYFGYLNKEQQEDTNEGVQLLQKLASSLKEEVFIDMYGRLLKSKKLFDLHFSQRFLNQLALKMKEMRFGPEEIIFRESDPGNKMYFILKGEVQMMLNMKQESQSYHNLCNLKEGQIFGEIEFFSGQTRENCARAVNVTDLVYVEYDDFIETVKLFPEDYEQVLQTKDNLNLYQKSKGLDHKCFSCSSYDHRLKQCPLVNFIPNKVKILHNFNLDHYQERSNQQQRKDFRSHKTLKQAQYLKQCVMRLHFKLYNEQLQNEFENSQFDFEGYSDENSIDSYPSVYQQNSQQVVQKQKSTAIEKGFILNNSFIAAETPKHQQRLSKLNTLLLRGASKHFSRSSTNKAGISWSQNEHNSNGTHACLKQDSKSKFYKQTNFNTKVNSDDYQFNQSPQQKSIKLQNDQKENHQSQKNEYVMTKTEMPFIASPPISNIHNKSMKEEFQNDDYNNLNPQMNILSNQFNENFHKQNLKIKENQMLNLIKIHLRKKTNQVLKIQITILNKKQIIFKIHKNT</sequence>
<feature type="compositionally biased region" description="Polar residues" evidence="1">
    <location>
        <begin position="416"/>
        <end position="435"/>
    </location>
</feature>
<dbReference type="InterPro" id="IPR018490">
    <property type="entry name" value="cNMP-bd_dom_sf"/>
</dbReference>
<dbReference type="Pfam" id="PF07885">
    <property type="entry name" value="Ion_trans_2"/>
    <property type="match status" value="1"/>
</dbReference>
<feature type="transmembrane region" description="Helical" evidence="2">
    <location>
        <begin position="20"/>
        <end position="42"/>
    </location>
</feature>
<dbReference type="InterPro" id="IPR051413">
    <property type="entry name" value="K/Na_HCN_channel"/>
</dbReference>
<dbReference type="SMART" id="SM00100">
    <property type="entry name" value="cNMP"/>
    <property type="match status" value="1"/>
</dbReference>
<dbReference type="SUPFAM" id="SSF81324">
    <property type="entry name" value="Voltage-gated potassium channels"/>
    <property type="match status" value="1"/>
</dbReference>
<dbReference type="PROSITE" id="PS50042">
    <property type="entry name" value="CNMP_BINDING_3"/>
    <property type="match status" value="1"/>
</dbReference>
<feature type="domain" description="Cyclic nucleotide-binding" evidence="3">
    <location>
        <begin position="124"/>
        <end position="225"/>
    </location>
</feature>
<evidence type="ECO:0000256" key="1">
    <source>
        <dbReference type="SAM" id="MobiDB-lite"/>
    </source>
</evidence>
<dbReference type="GO" id="GO:0005249">
    <property type="term" value="F:voltage-gated potassium channel activity"/>
    <property type="evidence" value="ECO:0007669"/>
    <property type="project" value="TreeGrafter"/>
</dbReference>
<feature type="region of interest" description="Disordered" evidence="1">
    <location>
        <begin position="416"/>
        <end position="436"/>
    </location>
</feature>
<dbReference type="SUPFAM" id="SSF51206">
    <property type="entry name" value="cAMP-binding domain-like"/>
    <property type="match status" value="1"/>
</dbReference>
<dbReference type="Gene3D" id="2.60.120.10">
    <property type="entry name" value="Jelly Rolls"/>
    <property type="match status" value="1"/>
</dbReference>
<dbReference type="CDD" id="cd00038">
    <property type="entry name" value="CAP_ED"/>
    <property type="match status" value="1"/>
</dbReference>
<name>Q23KB7_TETTS</name>
<evidence type="ECO:0000256" key="2">
    <source>
        <dbReference type="SAM" id="Phobius"/>
    </source>
</evidence>
<dbReference type="GeneID" id="7844647"/>
<dbReference type="InterPro" id="IPR014710">
    <property type="entry name" value="RmlC-like_jellyroll"/>
</dbReference>
<evidence type="ECO:0000313" key="4">
    <source>
        <dbReference type="EMBL" id="EAR96926.2"/>
    </source>
</evidence>
<reference evidence="5" key="1">
    <citation type="journal article" date="2006" name="PLoS Biol.">
        <title>Macronuclear genome sequence of the ciliate Tetrahymena thermophila, a model eukaryote.</title>
        <authorList>
            <person name="Eisen J.A."/>
            <person name="Coyne R.S."/>
            <person name="Wu M."/>
            <person name="Wu D."/>
            <person name="Thiagarajan M."/>
            <person name="Wortman J.R."/>
            <person name="Badger J.H."/>
            <person name="Ren Q."/>
            <person name="Amedeo P."/>
            <person name="Jones K.M."/>
            <person name="Tallon L.J."/>
            <person name="Delcher A.L."/>
            <person name="Salzberg S.L."/>
            <person name="Silva J.C."/>
            <person name="Haas B.J."/>
            <person name="Majoros W.H."/>
            <person name="Farzad M."/>
            <person name="Carlton J.M."/>
            <person name="Smith R.K. Jr."/>
            <person name="Garg J."/>
            <person name="Pearlman R.E."/>
            <person name="Karrer K.M."/>
            <person name="Sun L."/>
            <person name="Manning G."/>
            <person name="Elde N.C."/>
            <person name="Turkewitz A.P."/>
            <person name="Asai D.J."/>
            <person name="Wilkes D.E."/>
            <person name="Wang Y."/>
            <person name="Cai H."/>
            <person name="Collins K."/>
            <person name="Stewart B.A."/>
            <person name="Lee S.R."/>
            <person name="Wilamowska K."/>
            <person name="Weinberg Z."/>
            <person name="Ruzzo W.L."/>
            <person name="Wloga D."/>
            <person name="Gaertig J."/>
            <person name="Frankel J."/>
            <person name="Tsao C.-C."/>
            <person name="Gorovsky M.A."/>
            <person name="Keeling P.J."/>
            <person name="Waller R.F."/>
            <person name="Patron N.J."/>
            <person name="Cherry J.M."/>
            <person name="Stover N.A."/>
            <person name="Krieger C.J."/>
            <person name="del Toro C."/>
            <person name="Ryder H.F."/>
            <person name="Williamson S.C."/>
            <person name="Barbeau R.A."/>
            <person name="Hamilton E.P."/>
            <person name="Orias E."/>
        </authorList>
    </citation>
    <scope>NUCLEOTIDE SEQUENCE [LARGE SCALE GENOMIC DNA]</scope>
    <source>
        <strain evidence="5">SB210</strain>
    </source>
</reference>
<evidence type="ECO:0000313" key="5">
    <source>
        <dbReference type="Proteomes" id="UP000009168"/>
    </source>
</evidence>
<dbReference type="GO" id="GO:0035725">
    <property type="term" value="P:sodium ion transmembrane transport"/>
    <property type="evidence" value="ECO:0007669"/>
    <property type="project" value="TreeGrafter"/>
</dbReference>
<dbReference type="KEGG" id="tet:TTHERM_00194180"/>
<keyword evidence="2" id="KW-0472">Membrane</keyword>